<dbReference type="Pfam" id="PF17389">
    <property type="entry name" value="Bac_rhamnosid6H"/>
    <property type="match status" value="1"/>
</dbReference>
<reference evidence="2" key="2">
    <citation type="journal article" date="2014" name="ISME J.">
        <title>Microbial stratification in low pH oxic and suboxic macroscopic growths along an acid mine drainage.</title>
        <authorList>
            <person name="Mendez-Garcia C."/>
            <person name="Mesa V."/>
            <person name="Sprenger R.R."/>
            <person name="Richter M."/>
            <person name="Diez M.S."/>
            <person name="Solano J."/>
            <person name="Bargiela R."/>
            <person name="Golyshina O.V."/>
            <person name="Manteca A."/>
            <person name="Ramos J.L."/>
            <person name="Gallego J.R."/>
            <person name="Llorente I."/>
            <person name="Martins Dos Santos V.A."/>
            <person name="Jensen O.N."/>
            <person name="Pelaez A.I."/>
            <person name="Sanchez J."/>
            <person name="Ferrer M."/>
        </authorList>
    </citation>
    <scope>NUCLEOTIDE SEQUENCE</scope>
</reference>
<dbReference type="InterPro" id="IPR008928">
    <property type="entry name" value="6-hairpin_glycosidase_sf"/>
</dbReference>
<feature type="domain" description="Alpha-L-rhamnosidase six-hairpin glycosidase" evidence="1">
    <location>
        <begin position="149"/>
        <end position="303"/>
    </location>
</feature>
<protein>
    <recommendedName>
        <fullName evidence="1">Alpha-L-rhamnosidase six-hairpin glycosidase domain-containing protein</fullName>
    </recommendedName>
</protein>
<gene>
    <name evidence="2" type="ORF">B1A_09108</name>
</gene>
<dbReference type="GO" id="GO:0005975">
    <property type="term" value="P:carbohydrate metabolic process"/>
    <property type="evidence" value="ECO:0007669"/>
    <property type="project" value="InterPro"/>
</dbReference>
<organism evidence="2">
    <name type="scientific">mine drainage metagenome</name>
    <dbReference type="NCBI Taxonomy" id="410659"/>
    <lineage>
        <taxon>unclassified sequences</taxon>
        <taxon>metagenomes</taxon>
        <taxon>ecological metagenomes</taxon>
    </lineage>
</organism>
<reference evidence="2" key="1">
    <citation type="submission" date="2013-08" db="EMBL/GenBank/DDBJ databases">
        <authorList>
            <person name="Mendez C."/>
            <person name="Richter M."/>
            <person name="Ferrer M."/>
            <person name="Sanchez J."/>
        </authorList>
    </citation>
    <scope>NUCLEOTIDE SEQUENCE</scope>
</reference>
<dbReference type="SUPFAM" id="SSF48208">
    <property type="entry name" value="Six-hairpin glycosidases"/>
    <property type="match status" value="1"/>
</dbReference>
<comment type="caution">
    <text evidence="2">The sequence shown here is derived from an EMBL/GenBank/DDBJ whole genome shotgun (WGS) entry which is preliminary data.</text>
</comment>
<name>T1CCG9_9ZZZZ</name>
<sequence length="751" mass="81361">MRRAPGFGLLLALVLAVAGAQAQATPEWHEQLSLGQRTARMTQAPAGGFVLHAPDGARAIAAQAWRTDTASVLFNGLFAMAQDDLRKDAVSAITDPGWNHGQPIACDCFIAGKQWPFTWTRDLSYSTDLALWRFDAPRARRSLRFRLSTVRDAATPQGLYVMQDTGSGGSWPISTDRVVWFLGARHLLDDPAFARRTWRALRDTLAQDREYAFDAGVGLYRGETSFMDWRQQTYPGWTADNVRFIAQSYALSTNVLHYEALQLGARLARQRGDAHLARHYARQARALKVAINRWFWNPARGLYRSYLGGGDPPLPVDAYDLLGTALAITSGVAGGTRAQQALDNYPTWPAGSPVIWPERADQPVYHNRALWPFVSAYALRAARAIQDPVQIAHALRSLVRASALSGSNMENFALPQLSTHLPGKLGGPVVDSRRQLWSVAGYLNMVVEGVFGMESNGRIAPEIPVSLVPMLFGTRDRITLRTPTQSVILLRPVALDGNLLVADSVTHDGSVVRVRLKAITVSAPPLRAPQPVYAPATPAPPRIGRVGDRWQVRSMVRATLWVDGRAQGVPATHWRIPASAARQCFSLTTRAQGVDSLPSDPVCVGETMRIGGAWPRAWTALATGDYFLRLEYENTHGPISTGITAAVKRVAIRCGDAPEQVVPVVMPQAIGMQRSTVARFHAAAGAHCAFALRQGFNMSYLTQAALYTGGQGGTSGPLNAARIGALLISPAPAAKPSAVPESASVHAGITP</sequence>
<proteinExistence type="predicted"/>
<evidence type="ECO:0000259" key="1">
    <source>
        <dbReference type="Pfam" id="PF17389"/>
    </source>
</evidence>
<dbReference type="Gene3D" id="1.50.10.10">
    <property type="match status" value="1"/>
</dbReference>
<dbReference type="AlphaFoldDB" id="T1CCG9"/>
<dbReference type="InterPro" id="IPR012341">
    <property type="entry name" value="6hp_glycosidase-like_sf"/>
</dbReference>
<accession>T1CCG9</accession>
<dbReference type="InterPro" id="IPR035396">
    <property type="entry name" value="Bac_rhamnosid6H"/>
</dbReference>
<evidence type="ECO:0000313" key="2">
    <source>
        <dbReference type="EMBL" id="EQD63484.1"/>
    </source>
</evidence>
<dbReference type="EMBL" id="AUZX01006490">
    <property type="protein sequence ID" value="EQD63484.1"/>
    <property type="molecule type" value="Genomic_DNA"/>
</dbReference>